<keyword evidence="2" id="KW-1185">Reference proteome</keyword>
<reference evidence="1" key="2">
    <citation type="submission" date="2025-09" db="UniProtKB">
        <authorList>
            <consortium name="EnsemblPlants"/>
        </authorList>
    </citation>
    <scope>IDENTIFICATION</scope>
</reference>
<evidence type="ECO:0000313" key="1">
    <source>
        <dbReference type="EnsemblPlants" id="AVESA.00010b.r2.3AG0447970.1.CDS.1"/>
    </source>
</evidence>
<dbReference type="EnsemblPlants" id="AVESA.00010b.r2.3AG0447970.1">
    <property type="protein sequence ID" value="AVESA.00010b.r2.3AG0447970.1.CDS.1"/>
    <property type="gene ID" value="AVESA.00010b.r2.3AG0447970"/>
</dbReference>
<accession>A0ACD5VGX8</accession>
<evidence type="ECO:0000313" key="2">
    <source>
        <dbReference type="Proteomes" id="UP001732700"/>
    </source>
</evidence>
<protein>
    <submittedName>
        <fullName evidence="1">Uncharacterized protein</fullName>
    </submittedName>
</protein>
<sequence>MKPIKPNNPAPSFLSKNNHRSRIAPTPTTNKHERSGTRRRSSALTASSHRSTERTTMATSMSMSMTGKASDPGSAWFGAGSRSPSPGPTHSVRLIATAVAAFVSVLGLALLLHLYICRVRRRNSRRRAAAAAAVLQAEPKAPKTGLDPSAIAALPVAAYQEEAGGEPGECAICLGAAQQGEAVRVLPSCAHVFHVACVDTWLASSSSCPVCRALVEPPPPPPSSSSAAAGSVHERHIVVKEDVGTSGTPCGGLGASLMKMLSRERPASARRPLQGDQVVEMRLEDLESQQQHSVN</sequence>
<name>A0ACD5VGX8_AVESA</name>
<proteinExistence type="predicted"/>
<reference evidence="1" key="1">
    <citation type="submission" date="2021-05" db="EMBL/GenBank/DDBJ databases">
        <authorList>
            <person name="Scholz U."/>
            <person name="Mascher M."/>
            <person name="Fiebig A."/>
        </authorList>
    </citation>
    <scope>NUCLEOTIDE SEQUENCE [LARGE SCALE GENOMIC DNA]</scope>
</reference>
<dbReference type="Proteomes" id="UP001732700">
    <property type="component" value="Chromosome 3A"/>
</dbReference>
<organism evidence="1 2">
    <name type="scientific">Avena sativa</name>
    <name type="common">Oat</name>
    <dbReference type="NCBI Taxonomy" id="4498"/>
    <lineage>
        <taxon>Eukaryota</taxon>
        <taxon>Viridiplantae</taxon>
        <taxon>Streptophyta</taxon>
        <taxon>Embryophyta</taxon>
        <taxon>Tracheophyta</taxon>
        <taxon>Spermatophyta</taxon>
        <taxon>Magnoliopsida</taxon>
        <taxon>Liliopsida</taxon>
        <taxon>Poales</taxon>
        <taxon>Poaceae</taxon>
        <taxon>BOP clade</taxon>
        <taxon>Pooideae</taxon>
        <taxon>Poodae</taxon>
        <taxon>Poeae</taxon>
        <taxon>Poeae Chloroplast Group 1 (Aveneae type)</taxon>
        <taxon>Aveninae</taxon>
        <taxon>Avena</taxon>
    </lineage>
</organism>